<gene>
    <name evidence="2" type="primary">BBS12</name>
</gene>
<evidence type="ECO:0000313" key="3">
    <source>
        <dbReference type="Proteomes" id="UP000694546"/>
    </source>
</evidence>
<feature type="region of interest" description="Disordered" evidence="1">
    <location>
        <begin position="160"/>
        <end position="183"/>
    </location>
</feature>
<keyword evidence="3" id="KW-1185">Reference proteome</keyword>
<dbReference type="Ensembl" id="ENSGMOT00000041529.1">
    <property type="protein sequence ID" value="ENSGMOP00000032028.1"/>
    <property type="gene ID" value="ENSGMOG00000031617.1"/>
</dbReference>
<dbReference type="Pfam" id="PF00118">
    <property type="entry name" value="Cpn60_TCP1"/>
    <property type="match status" value="1"/>
</dbReference>
<accession>A0A8C5AIA1</accession>
<dbReference type="GO" id="GO:0051131">
    <property type="term" value="P:chaperone-mediated protein complex assembly"/>
    <property type="evidence" value="ECO:0007669"/>
    <property type="project" value="InterPro"/>
</dbReference>
<dbReference type="Gene3D" id="1.10.560.10">
    <property type="entry name" value="GroEL-like equatorial domain"/>
    <property type="match status" value="2"/>
</dbReference>
<dbReference type="Gene3D" id="3.50.7.10">
    <property type="entry name" value="GroEL"/>
    <property type="match status" value="1"/>
</dbReference>
<dbReference type="SUPFAM" id="SSF52029">
    <property type="entry name" value="GroEL apical domain-like"/>
    <property type="match status" value="1"/>
</dbReference>
<dbReference type="InterPro" id="IPR027413">
    <property type="entry name" value="GROEL-like_equatorial_sf"/>
</dbReference>
<dbReference type="OMA" id="CPFLQIP"/>
<dbReference type="GO" id="GO:0045494">
    <property type="term" value="P:photoreceptor cell maintenance"/>
    <property type="evidence" value="ECO:0007669"/>
    <property type="project" value="TreeGrafter"/>
</dbReference>
<evidence type="ECO:0000313" key="2">
    <source>
        <dbReference type="Ensembl" id="ENSGMOP00000032028.1"/>
    </source>
</evidence>
<dbReference type="InterPro" id="IPR042984">
    <property type="entry name" value="BBS12"/>
</dbReference>
<dbReference type="InterPro" id="IPR002423">
    <property type="entry name" value="Cpn60/GroEL/TCP-1"/>
</dbReference>
<protein>
    <submittedName>
        <fullName evidence="2">Bardet-Biedl syndrome 12</fullName>
    </submittedName>
</protein>
<dbReference type="Proteomes" id="UP000694546">
    <property type="component" value="Chromosome 10"/>
</dbReference>
<evidence type="ECO:0000256" key="1">
    <source>
        <dbReference type="SAM" id="MobiDB-lite"/>
    </source>
</evidence>
<organism evidence="2 3">
    <name type="scientific">Gadus morhua</name>
    <name type="common">Atlantic cod</name>
    <dbReference type="NCBI Taxonomy" id="8049"/>
    <lineage>
        <taxon>Eukaryota</taxon>
        <taxon>Metazoa</taxon>
        <taxon>Chordata</taxon>
        <taxon>Craniata</taxon>
        <taxon>Vertebrata</taxon>
        <taxon>Euteleostomi</taxon>
        <taxon>Actinopterygii</taxon>
        <taxon>Neopterygii</taxon>
        <taxon>Teleostei</taxon>
        <taxon>Neoteleostei</taxon>
        <taxon>Acanthomorphata</taxon>
        <taxon>Zeiogadaria</taxon>
        <taxon>Gadariae</taxon>
        <taxon>Gadiformes</taxon>
        <taxon>Gadoidei</taxon>
        <taxon>Gadidae</taxon>
        <taxon>Gadus</taxon>
    </lineage>
</organism>
<dbReference type="InterPro" id="IPR027409">
    <property type="entry name" value="GroEL-like_apical_dom_sf"/>
</dbReference>
<proteinExistence type="predicted"/>
<dbReference type="SUPFAM" id="SSF48592">
    <property type="entry name" value="GroEL equatorial domain-like"/>
    <property type="match status" value="1"/>
</dbReference>
<dbReference type="PANTHER" id="PTHR46883">
    <property type="entry name" value="BARDET-BIEDL SYNDROME 12 PROTEIN"/>
    <property type="match status" value="1"/>
</dbReference>
<reference evidence="2" key="1">
    <citation type="submission" date="2025-08" db="UniProtKB">
        <authorList>
            <consortium name="Ensembl"/>
        </authorList>
    </citation>
    <scope>IDENTIFICATION</scope>
</reference>
<dbReference type="GeneTree" id="ENSGT00390000008984"/>
<reference evidence="2" key="2">
    <citation type="submission" date="2025-09" db="UniProtKB">
        <authorList>
            <consortium name="Ensembl"/>
        </authorList>
    </citation>
    <scope>IDENTIFICATION</scope>
</reference>
<dbReference type="AlphaFoldDB" id="A0A8C5AIA1"/>
<sequence length="698" mass="71222">MVLTVDQSVTGLGIACYDCRGHTVMFSRGVVQKQHVGLQKVFALAGLAHSSLGPCKSYKMIREEGSGAAVLACSCVRLLETLELSCAVGQLVGEAVRAQHGAHGTGAGCLLFMAGAWSRAALECLQRGVPAPLLVRTMSGVGRVPAGVRETHVRLELVNNSTPPPLPRSPAVATQRPDAHARPGSIRLSHSRHFGGTTAASAAVALASPASSNRDVGPAARALSHGQLPRSMDLVVQAGRLQSAPRGLLLRLDLGRLVTCVVPGLSEDQALRPAGLGGPGCHWRRRCWPSGWGGRSLRVVLLTGDLCVRYRHLGSKSPPGLSHVADRLAPEGAGGEAWWADGVLAALLRLGVELVLVSGAASDALGPPCLARGMLLVERVRPSVLRALARASGAVPVAYASQLSERCVGAGVTVTPWRDLKEHQAVCVSARAPGGLATAVLTGCVPARLQALEDEFWACARRLQRALQDGALLPGAGIIEMLCVHDLQEHARRPLAGPGGAEPEAGAAGGLCRDTVLMLMAEALTDYVATVTANSGLISKLQARRVVEQEVERLGGVAGDGRSGVLQGEGALGETSLGGACGVLGGACCDLGGACGGLGGACGGLREASGGLGGASGGLGGTCGGLSGACDGLGGAFGGPGGVSGGAEQSRVYDNLSVKVEAWRRAMDLVLLVLQTDAEVITGVDPDSLRTETDLVLL</sequence>
<dbReference type="GO" id="GO:0005524">
    <property type="term" value="F:ATP binding"/>
    <property type="evidence" value="ECO:0007669"/>
    <property type="project" value="InterPro"/>
</dbReference>
<name>A0A8C5AIA1_GADMO</name>
<dbReference type="PANTHER" id="PTHR46883:SF1">
    <property type="entry name" value="BARDET-BIEDL SYNDROME 12 PROTEIN"/>
    <property type="match status" value="1"/>
</dbReference>